<feature type="region of interest" description="Disordered" evidence="1">
    <location>
        <begin position="52"/>
        <end position="75"/>
    </location>
</feature>
<dbReference type="OrthoDB" id="97588at2759"/>
<dbReference type="Proteomes" id="UP000332933">
    <property type="component" value="Unassembled WGS sequence"/>
</dbReference>
<name>A0A485LAD5_9STRA</name>
<gene>
    <name evidence="3" type="primary">Aste57867_17902</name>
    <name evidence="2" type="ORF">As57867_017841</name>
    <name evidence="3" type="ORF">ASTE57867_17902</name>
</gene>
<evidence type="ECO:0000313" key="4">
    <source>
        <dbReference type="Proteomes" id="UP000332933"/>
    </source>
</evidence>
<evidence type="ECO:0000313" key="3">
    <source>
        <dbReference type="EMBL" id="VFT94644.1"/>
    </source>
</evidence>
<dbReference type="EMBL" id="CAADRA010006362">
    <property type="protein sequence ID" value="VFT94644.1"/>
    <property type="molecule type" value="Genomic_DNA"/>
</dbReference>
<protein>
    <submittedName>
        <fullName evidence="3">Aste57867_17902 protein</fullName>
    </submittedName>
</protein>
<evidence type="ECO:0000313" key="2">
    <source>
        <dbReference type="EMBL" id="KAF0690718.1"/>
    </source>
</evidence>
<evidence type="ECO:0000256" key="1">
    <source>
        <dbReference type="SAM" id="MobiDB-lite"/>
    </source>
</evidence>
<feature type="compositionally biased region" description="Polar residues" evidence="1">
    <location>
        <begin position="53"/>
        <end position="63"/>
    </location>
</feature>
<proteinExistence type="predicted"/>
<reference evidence="2" key="2">
    <citation type="submission" date="2019-06" db="EMBL/GenBank/DDBJ databases">
        <title>Genomics analysis of Aphanomyces spp. identifies a new class of oomycete effector associated with host adaptation.</title>
        <authorList>
            <person name="Gaulin E."/>
        </authorList>
    </citation>
    <scope>NUCLEOTIDE SEQUENCE</scope>
    <source>
        <strain evidence="2">CBS 578.67</strain>
    </source>
</reference>
<dbReference type="PANTHER" id="PTHR31827:SF1">
    <property type="entry name" value="EMB|CAB89363.1"/>
    <property type="match status" value="1"/>
</dbReference>
<reference evidence="3 4" key="1">
    <citation type="submission" date="2019-03" db="EMBL/GenBank/DDBJ databases">
        <authorList>
            <person name="Gaulin E."/>
            <person name="Dumas B."/>
        </authorList>
    </citation>
    <scope>NUCLEOTIDE SEQUENCE [LARGE SCALE GENOMIC DNA]</scope>
    <source>
        <strain evidence="3">CBS 568.67</strain>
    </source>
</reference>
<sequence>MVTPMTACLFNGCDHVAIPPTAKCWYHRYRDPCEVEGCFNQARARKRCASHGGTKTFSTQSDASSVGSGRGLSRRNKRRCNVSGCSKFAHAKHRCVAHGGGTLCSVEGCQTQSRNGGMCQRHGRLLTEVNPVFEPNDTAWKNVVLDCSFFDASLPQMNPLQLEDIDGTTLEVLLTLNL</sequence>
<dbReference type="AlphaFoldDB" id="A0A485LAD5"/>
<accession>A0A485LAD5</accession>
<keyword evidence="4" id="KW-1185">Reference proteome</keyword>
<dbReference type="PANTHER" id="PTHR31827">
    <property type="entry name" value="EMB|CAB89363.1"/>
    <property type="match status" value="1"/>
</dbReference>
<organism evidence="3 4">
    <name type="scientific">Aphanomyces stellatus</name>
    <dbReference type="NCBI Taxonomy" id="120398"/>
    <lineage>
        <taxon>Eukaryota</taxon>
        <taxon>Sar</taxon>
        <taxon>Stramenopiles</taxon>
        <taxon>Oomycota</taxon>
        <taxon>Saprolegniomycetes</taxon>
        <taxon>Saprolegniales</taxon>
        <taxon>Verrucalvaceae</taxon>
        <taxon>Aphanomyces</taxon>
    </lineage>
</organism>
<dbReference type="EMBL" id="VJMH01006341">
    <property type="protein sequence ID" value="KAF0690718.1"/>
    <property type="molecule type" value="Genomic_DNA"/>
</dbReference>